<dbReference type="PANTHER" id="PTHR28467:SF1">
    <property type="entry name" value="PAXIP1-ASSOCIATED GLUTAMATE-RICH PROTEIN 1"/>
    <property type="match status" value="1"/>
</dbReference>
<name>A0AA39FDF8_MICHY</name>
<evidence type="ECO:0000256" key="1">
    <source>
        <dbReference type="SAM" id="MobiDB-lite"/>
    </source>
</evidence>
<dbReference type="InterPro" id="IPR028213">
    <property type="entry name" value="PA1"/>
</dbReference>
<dbReference type="GO" id="GO:0033148">
    <property type="term" value="P:positive regulation of intracellular estrogen receptor signaling pathway"/>
    <property type="evidence" value="ECO:0007669"/>
    <property type="project" value="TreeGrafter"/>
</dbReference>
<feature type="compositionally biased region" description="Polar residues" evidence="1">
    <location>
        <begin position="141"/>
        <end position="163"/>
    </location>
</feature>
<reference evidence="2" key="2">
    <citation type="submission" date="2023-03" db="EMBL/GenBank/DDBJ databases">
        <authorList>
            <person name="Inwood S.N."/>
            <person name="Skelly J.G."/>
            <person name="Guhlin J."/>
            <person name="Harrop T.W.R."/>
            <person name="Goldson S.G."/>
            <person name="Dearden P.K."/>
        </authorList>
    </citation>
    <scope>NUCLEOTIDE SEQUENCE</scope>
    <source>
        <strain evidence="2">Lincoln</strain>
        <tissue evidence="2">Whole body</tissue>
    </source>
</reference>
<dbReference type="GO" id="GO:0044666">
    <property type="term" value="C:MLL3/4 complex"/>
    <property type="evidence" value="ECO:0007669"/>
    <property type="project" value="TreeGrafter"/>
</dbReference>
<dbReference type="GO" id="GO:1902808">
    <property type="term" value="P:positive regulation of cell cycle G1/S phase transition"/>
    <property type="evidence" value="ECO:0007669"/>
    <property type="project" value="TreeGrafter"/>
</dbReference>
<dbReference type="PANTHER" id="PTHR28467">
    <property type="entry name" value="PAXIP1-ASSOCIATED GLUTAMATE-RICH PROTEIN 1"/>
    <property type="match status" value="1"/>
</dbReference>
<sequence>MRLIFIEMNDEEWFVECSDDEKYEIDNKNDWTLAPDTIMTLIERLECNKQCLNLEWRCPGRRGPSPIPSQSNQSDHNLIEYSEALRSEEKDGFDFMEEMSSPRLPVRRVGEATPKGSAKKKTASFTGVVSTMLRHRRQEQQEINSSPKRTENSTSSNIKLPSV</sequence>
<reference evidence="2" key="1">
    <citation type="journal article" date="2023" name="bioRxiv">
        <title>Scaffold-level genome assemblies of two parasitoid biocontrol wasps reveal the parthenogenesis mechanism and an associated novel virus.</title>
        <authorList>
            <person name="Inwood S."/>
            <person name="Skelly J."/>
            <person name="Guhlin J."/>
            <person name="Harrop T."/>
            <person name="Goldson S."/>
            <person name="Dearden P."/>
        </authorList>
    </citation>
    <scope>NUCLEOTIDE SEQUENCE</scope>
    <source>
        <strain evidence="2">Lincoln</strain>
        <tissue evidence="2">Whole body</tissue>
    </source>
</reference>
<feature type="region of interest" description="Disordered" evidence="1">
    <location>
        <begin position="100"/>
        <end position="163"/>
    </location>
</feature>
<organism evidence="2 3">
    <name type="scientific">Microctonus hyperodae</name>
    <name type="common">Parasitoid wasp</name>
    <dbReference type="NCBI Taxonomy" id="165561"/>
    <lineage>
        <taxon>Eukaryota</taxon>
        <taxon>Metazoa</taxon>
        <taxon>Ecdysozoa</taxon>
        <taxon>Arthropoda</taxon>
        <taxon>Hexapoda</taxon>
        <taxon>Insecta</taxon>
        <taxon>Pterygota</taxon>
        <taxon>Neoptera</taxon>
        <taxon>Endopterygota</taxon>
        <taxon>Hymenoptera</taxon>
        <taxon>Apocrita</taxon>
        <taxon>Ichneumonoidea</taxon>
        <taxon>Braconidae</taxon>
        <taxon>Euphorinae</taxon>
        <taxon>Microctonus</taxon>
    </lineage>
</organism>
<protein>
    <submittedName>
        <fullName evidence="2">Uncharacterized protein</fullName>
    </submittedName>
</protein>
<comment type="caution">
    <text evidence="2">The sequence shown here is derived from an EMBL/GenBank/DDBJ whole genome shotgun (WGS) entry which is preliminary data.</text>
</comment>
<dbReference type="Pfam" id="PF15364">
    <property type="entry name" value="PAXIP1_C"/>
    <property type="match status" value="1"/>
</dbReference>
<evidence type="ECO:0000313" key="2">
    <source>
        <dbReference type="EMBL" id="KAK0167356.1"/>
    </source>
</evidence>
<dbReference type="GO" id="GO:0030331">
    <property type="term" value="F:nuclear estrogen receptor binding"/>
    <property type="evidence" value="ECO:0007669"/>
    <property type="project" value="TreeGrafter"/>
</dbReference>
<gene>
    <name evidence="2" type="ORF">PV327_004763</name>
</gene>
<dbReference type="EMBL" id="JAQQBR010001832">
    <property type="protein sequence ID" value="KAK0167356.1"/>
    <property type="molecule type" value="Genomic_DNA"/>
</dbReference>
<dbReference type="Proteomes" id="UP001168972">
    <property type="component" value="Unassembled WGS sequence"/>
</dbReference>
<dbReference type="AlphaFoldDB" id="A0AA39FDF8"/>
<keyword evidence="3" id="KW-1185">Reference proteome</keyword>
<proteinExistence type="predicted"/>
<evidence type="ECO:0000313" key="3">
    <source>
        <dbReference type="Proteomes" id="UP001168972"/>
    </source>
</evidence>
<accession>A0AA39FDF8</accession>